<gene>
    <name evidence="1" type="ORF">MNBD_BACTEROID04-877</name>
</gene>
<organism evidence="1">
    <name type="scientific">hydrothermal vent metagenome</name>
    <dbReference type="NCBI Taxonomy" id="652676"/>
    <lineage>
        <taxon>unclassified sequences</taxon>
        <taxon>metagenomes</taxon>
        <taxon>ecological metagenomes</taxon>
    </lineage>
</organism>
<name>A0A3B0UWJ5_9ZZZZ</name>
<evidence type="ECO:0000313" key="1">
    <source>
        <dbReference type="EMBL" id="VAW24136.1"/>
    </source>
</evidence>
<reference evidence="1" key="1">
    <citation type="submission" date="2018-06" db="EMBL/GenBank/DDBJ databases">
        <authorList>
            <person name="Zhirakovskaya E."/>
        </authorList>
    </citation>
    <scope>NUCLEOTIDE SEQUENCE</scope>
</reference>
<dbReference type="AlphaFoldDB" id="A0A3B0UWJ5"/>
<feature type="non-terminal residue" evidence="1">
    <location>
        <position position="1"/>
    </location>
</feature>
<proteinExistence type="predicted"/>
<protein>
    <submittedName>
        <fullName evidence="1">Methylglutaconyl-CoA hydratase</fullName>
        <ecNumber evidence="1">4.2.1.18</ecNumber>
    </submittedName>
</protein>
<dbReference type="GO" id="GO:0004490">
    <property type="term" value="F:methylglutaconyl-CoA hydratase activity"/>
    <property type="evidence" value="ECO:0007669"/>
    <property type="project" value="UniProtKB-EC"/>
</dbReference>
<dbReference type="EMBL" id="UOER01000237">
    <property type="protein sequence ID" value="VAW24136.1"/>
    <property type="molecule type" value="Genomic_DNA"/>
</dbReference>
<accession>A0A3B0UWJ5</accession>
<dbReference type="EC" id="4.2.1.18" evidence="1"/>
<sequence>GKRAEISGKLVLSEFTKNTLRKFKK</sequence>
<keyword evidence="1" id="KW-0456">Lyase</keyword>